<dbReference type="HOGENOM" id="CLU_050131_2_1_9"/>
<dbReference type="GO" id="GO:0046872">
    <property type="term" value="F:metal ion binding"/>
    <property type="evidence" value="ECO:0007669"/>
    <property type="project" value="UniProtKB-KW"/>
</dbReference>
<evidence type="ECO:0008006" key="6">
    <source>
        <dbReference type="Google" id="ProtNLM"/>
    </source>
</evidence>
<dbReference type="PROSITE" id="PS51257">
    <property type="entry name" value="PROKAR_LIPOPROTEIN"/>
    <property type="match status" value="1"/>
</dbReference>
<evidence type="ECO:0000256" key="4">
    <source>
        <dbReference type="SAM" id="SignalP"/>
    </source>
</evidence>
<dbReference type="Pfam" id="PF02630">
    <property type="entry name" value="SCO1-SenC"/>
    <property type="match status" value="1"/>
</dbReference>
<evidence type="ECO:0000256" key="3">
    <source>
        <dbReference type="PIRSR" id="PIRSR603782-2"/>
    </source>
</evidence>
<feature type="chain" id="PRO_5039574166" description="Thioredoxin domain-containing protein" evidence="4">
    <location>
        <begin position="20"/>
        <end position="209"/>
    </location>
</feature>
<name>A0A078MFH9_9BACL</name>
<keyword evidence="4" id="KW-0732">Signal</keyword>
<accession>A0A078MFH9</accession>
<dbReference type="AlphaFoldDB" id="A0A078MFH9"/>
<evidence type="ECO:0000256" key="1">
    <source>
        <dbReference type="ARBA" id="ARBA00010996"/>
    </source>
</evidence>
<feature type="binding site" evidence="2">
    <location>
        <position position="69"/>
    </location>
    <ligand>
        <name>Cu cation</name>
        <dbReference type="ChEBI" id="CHEBI:23378"/>
    </ligand>
</feature>
<proteinExistence type="inferred from homology"/>
<protein>
    <recommendedName>
        <fullName evidence="6">Thioredoxin domain-containing protein</fullName>
    </recommendedName>
</protein>
<evidence type="ECO:0000256" key="2">
    <source>
        <dbReference type="PIRSR" id="PIRSR603782-1"/>
    </source>
</evidence>
<keyword evidence="2" id="KW-0479">Metal-binding</keyword>
<feature type="binding site" evidence="2">
    <location>
        <position position="65"/>
    </location>
    <ligand>
        <name>Cu cation</name>
        <dbReference type="ChEBI" id="CHEBI:23378"/>
    </ligand>
</feature>
<dbReference type="PANTHER" id="PTHR12151:SF25">
    <property type="entry name" value="LINALOOL DEHYDRATASE_ISOMERASE DOMAIN-CONTAINING PROTEIN"/>
    <property type="match status" value="1"/>
</dbReference>
<dbReference type="Gene3D" id="3.40.30.10">
    <property type="entry name" value="Glutaredoxin"/>
    <property type="match status" value="1"/>
</dbReference>
<evidence type="ECO:0000313" key="5">
    <source>
        <dbReference type="EMBL" id="CEA05050.1"/>
    </source>
</evidence>
<dbReference type="InterPro" id="IPR003782">
    <property type="entry name" value="SCO1/SenC"/>
</dbReference>
<feature type="disulfide bond" description="Redox-active" evidence="3">
    <location>
        <begin position="65"/>
        <end position="69"/>
    </location>
</feature>
<sequence>MNNKAGLALVLLLTLLVSACSNYTFKEDMSVELADFNHTNQRGEKVGLEDLKGKPWLGMYIFTNCNTVCLPMMENMKEVQERFVQKGIEDYAIVGFSVDPANDSPEVLTEYLRRYEMPDDSKWQLLTGYNQKYIEQYAFKSTKQLVRDDPNSDQVTHSVTFFLVDETGKMVKNYSGYSEETDGVPIDLIVEDMGMLIDERLTSKEAAAK</sequence>
<feature type="binding site" evidence="2">
    <location>
        <position position="157"/>
    </location>
    <ligand>
        <name>Cu cation</name>
        <dbReference type="ChEBI" id="CHEBI:23378"/>
    </ligand>
</feature>
<dbReference type="EMBL" id="LN483076">
    <property type="protein sequence ID" value="CEA05050.1"/>
    <property type="molecule type" value="Genomic_DNA"/>
</dbReference>
<dbReference type="InterPro" id="IPR036249">
    <property type="entry name" value="Thioredoxin-like_sf"/>
</dbReference>
<dbReference type="PANTHER" id="PTHR12151">
    <property type="entry name" value="ELECTRON TRANSPORT PROTIN SCO1/SENC FAMILY MEMBER"/>
    <property type="match status" value="1"/>
</dbReference>
<reference evidence="5" key="1">
    <citation type="submission" date="2014-07" db="EMBL/GenBank/DDBJ databases">
        <authorList>
            <person name="Urmite Genomes Urmite Genomes"/>
        </authorList>
    </citation>
    <scope>NUCLEOTIDE SEQUENCE</scope>
    <source>
        <strain evidence="5">13S34_air</strain>
    </source>
</reference>
<gene>
    <name evidence="5" type="primary">ypmQ_1</name>
    <name evidence="5" type="ORF">BN1050_02277</name>
</gene>
<keyword evidence="3" id="KW-1015">Disulfide bond</keyword>
<dbReference type="PATRIC" id="fig|1461583.4.peg.2194"/>
<comment type="similarity">
    <text evidence="1">Belongs to the SCO1/2 family.</text>
</comment>
<dbReference type="CDD" id="cd02968">
    <property type="entry name" value="SCO"/>
    <property type="match status" value="1"/>
</dbReference>
<keyword evidence="2" id="KW-0186">Copper</keyword>
<dbReference type="SUPFAM" id="SSF52833">
    <property type="entry name" value="Thioredoxin-like"/>
    <property type="match status" value="1"/>
</dbReference>
<organism evidence="5">
    <name type="scientific">Metalysinibacillus saudimassiliensis</name>
    <dbReference type="NCBI Taxonomy" id="1461583"/>
    <lineage>
        <taxon>Bacteria</taxon>
        <taxon>Bacillati</taxon>
        <taxon>Bacillota</taxon>
        <taxon>Bacilli</taxon>
        <taxon>Bacillales</taxon>
        <taxon>Caryophanaceae</taxon>
        <taxon>Metalysinibacillus</taxon>
    </lineage>
</organism>
<feature type="signal peptide" evidence="4">
    <location>
        <begin position="1"/>
        <end position="19"/>
    </location>
</feature>